<keyword evidence="4" id="KW-0862">Zinc</keyword>
<dbReference type="GO" id="GO:0000981">
    <property type="term" value="F:DNA-binding transcription factor activity, RNA polymerase II-specific"/>
    <property type="evidence" value="ECO:0007669"/>
    <property type="project" value="TreeGrafter"/>
</dbReference>
<reference evidence="7 8" key="1">
    <citation type="journal article" date="2017" name="G3 (Bethesda)">
        <title>The Physical Genome Mapping of Anopheles albimanus Corrected Scaffold Misassemblies and Identified Interarm Rearrangements in Genus Anopheles.</title>
        <authorList>
            <person name="Artemov G.N."/>
            <person name="Peery A.N."/>
            <person name="Jiang X."/>
            <person name="Tu Z."/>
            <person name="Stegniy V.N."/>
            <person name="Sharakhova M.V."/>
            <person name="Sharakhov I.V."/>
        </authorList>
    </citation>
    <scope>NUCLEOTIDE SEQUENCE [LARGE SCALE GENOMIC DNA]</scope>
    <source>
        <strain evidence="7 8">ALBI9_A</strain>
    </source>
</reference>
<dbReference type="InterPro" id="IPR013087">
    <property type="entry name" value="Znf_C2H2_type"/>
</dbReference>
<dbReference type="GO" id="GO:0005634">
    <property type="term" value="C:nucleus"/>
    <property type="evidence" value="ECO:0007669"/>
    <property type="project" value="UniProtKB-ARBA"/>
</dbReference>
<dbReference type="OrthoDB" id="3437960at2759"/>
<reference evidence="7" key="2">
    <citation type="submission" date="2022-08" db="UniProtKB">
        <authorList>
            <consortium name="EnsemblMetazoa"/>
        </authorList>
    </citation>
    <scope>IDENTIFICATION</scope>
    <source>
        <strain evidence="7">STECLA/ALBI9_A</strain>
    </source>
</reference>
<dbReference type="SUPFAM" id="SSF57667">
    <property type="entry name" value="beta-beta-alpha zinc fingers"/>
    <property type="match status" value="1"/>
</dbReference>
<evidence type="ECO:0000256" key="1">
    <source>
        <dbReference type="ARBA" id="ARBA00022723"/>
    </source>
</evidence>
<dbReference type="GO" id="GO:0000978">
    <property type="term" value="F:RNA polymerase II cis-regulatory region sequence-specific DNA binding"/>
    <property type="evidence" value="ECO:0007669"/>
    <property type="project" value="TreeGrafter"/>
</dbReference>
<keyword evidence="2" id="KW-0677">Repeat</keyword>
<dbReference type="FunFam" id="3.30.160.60:FF:000474">
    <property type="entry name" value="zinc finger protein 367"/>
    <property type="match status" value="1"/>
</dbReference>
<feature type="region of interest" description="Disordered" evidence="5">
    <location>
        <begin position="26"/>
        <end position="46"/>
    </location>
</feature>
<protein>
    <recommendedName>
        <fullName evidence="6">C2H2-type domain-containing protein</fullName>
    </recommendedName>
</protein>
<name>A0A182FUG7_ANOAL</name>
<dbReference type="PROSITE" id="PS00028">
    <property type="entry name" value="ZINC_FINGER_C2H2_1"/>
    <property type="match status" value="2"/>
</dbReference>
<dbReference type="InterPro" id="IPR036236">
    <property type="entry name" value="Znf_C2H2_sf"/>
</dbReference>
<evidence type="ECO:0000256" key="3">
    <source>
        <dbReference type="ARBA" id="ARBA00022771"/>
    </source>
</evidence>
<dbReference type="Pfam" id="PF00096">
    <property type="entry name" value="zf-C2H2"/>
    <property type="match status" value="2"/>
</dbReference>
<dbReference type="RefSeq" id="XP_035790798.1">
    <property type="nucleotide sequence ID" value="XM_035934905.1"/>
</dbReference>
<dbReference type="GO" id="GO:0008270">
    <property type="term" value="F:zinc ion binding"/>
    <property type="evidence" value="ECO:0007669"/>
    <property type="project" value="UniProtKB-KW"/>
</dbReference>
<feature type="compositionally biased region" description="Polar residues" evidence="5">
    <location>
        <begin position="83"/>
        <end position="102"/>
    </location>
</feature>
<keyword evidence="8" id="KW-1185">Reference proteome</keyword>
<feature type="compositionally biased region" description="Basic and acidic residues" evidence="5">
    <location>
        <begin position="135"/>
        <end position="146"/>
    </location>
</feature>
<dbReference type="Proteomes" id="UP000069272">
    <property type="component" value="Chromosome 3R"/>
</dbReference>
<dbReference type="PROSITE" id="PS50157">
    <property type="entry name" value="ZINC_FINGER_C2H2_2"/>
    <property type="match status" value="2"/>
</dbReference>
<dbReference type="VEuPathDB" id="VectorBase:AALB20_035139"/>
<feature type="region of interest" description="Disordered" evidence="5">
    <location>
        <begin position="473"/>
        <end position="516"/>
    </location>
</feature>
<dbReference type="STRING" id="7167.A0A182FUG7"/>
<dbReference type="PANTHER" id="PTHR19818">
    <property type="entry name" value="ZINC FINGER PROTEIN ZIC AND GLI"/>
    <property type="match status" value="1"/>
</dbReference>
<accession>A0A182FUG7</accession>
<keyword evidence="3" id="KW-0863">Zinc-finger</keyword>
<dbReference type="EnsemblMetazoa" id="AALB010202-RA">
    <property type="protein sequence ID" value="AALB010202-PA"/>
    <property type="gene ID" value="AALB010202"/>
</dbReference>
<feature type="compositionally biased region" description="Polar residues" evidence="5">
    <location>
        <begin position="110"/>
        <end position="126"/>
    </location>
</feature>
<evidence type="ECO:0000313" key="7">
    <source>
        <dbReference type="EnsemblMetazoa" id="AALB010202-PA"/>
    </source>
</evidence>
<dbReference type="GO" id="GO:0045944">
    <property type="term" value="P:positive regulation of transcription by RNA polymerase II"/>
    <property type="evidence" value="ECO:0007669"/>
    <property type="project" value="UniProtKB-ARBA"/>
</dbReference>
<feature type="compositionally biased region" description="Polar residues" evidence="5">
    <location>
        <begin position="355"/>
        <end position="364"/>
    </location>
</feature>
<feature type="region of interest" description="Disordered" evidence="5">
    <location>
        <begin position="64"/>
        <end position="147"/>
    </location>
</feature>
<feature type="region of interest" description="Disordered" evidence="5">
    <location>
        <begin position="658"/>
        <end position="678"/>
    </location>
</feature>
<feature type="region of interest" description="Disordered" evidence="5">
    <location>
        <begin position="403"/>
        <end position="435"/>
    </location>
</feature>
<keyword evidence="1" id="KW-0479">Metal-binding</keyword>
<dbReference type="KEGG" id="aali:118466056"/>
<proteinExistence type="predicted"/>
<dbReference type="SMART" id="SM00355">
    <property type="entry name" value="ZnF_C2H2"/>
    <property type="match status" value="2"/>
</dbReference>
<feature type="compositionally biased region" description="Acidic residues" evidence="5">
    <location>
        <begin position="413"/>
        <end position="425"/>
    </location>
</feature>
<evidence type="ECO:0000313" key="8">
    <source>
        <dbReference type="Proteomes" id="UP000069272"/>
    </source>
</evidence>
<evidence type="ECO:0000259" key="6">
    <source>
        <dbReference type="PROSITE" id="PS50157"/>
    </source>
</evidence>
<dbReference type="AlphaFoldDB" id="A0A182FUG7"/>
<organism evidence="7 8">
    <name type="scientific">Anopheles albimanus</name>
    <name type="common">New world malaria mosquito</name>
    <dbReference type="NCBI Taxonomy" id="7167"/>
    <lineage>
        <taxon>Eukaryota</taxon>
        <taxon>Metazoa</taxon>
        <taxon>Ecdysozoa</taxon>
        <taxon>Arthropoda</taxon>
        <taxon>Hexapoda</taxon>
        <taxon>Insecta</taxon>
        <taxon>Pterygota</taxon>
        <taxon>Neoptera</taxon>
        <taxon>Endopterygota</taxon>
        <taxon>Diptera</taxon>
        <taxon>Nematocera</taxon>
        <taxon>Culicoidea</taxon>
        <taxon>Culicidae</taxon>
        <taxon>Anophelinae</taxon>
        <taxon>Anopheles</taxon>
    </lineage>
</organism>
<feature type="domain" description="C2H2-type" evidence="6">
    <location>
        <begin position="163"/>
        <end position="190"/>
    </location>
</feature>
<dbReference type="InterPro" id="IPR050329">
    <property type="entry name" value="GLI_C2H2-zinc-finger"/>
</dbReference>
<evidence type="ECO:0000256" key="2">
    <source>
        <dbReference type="ARBA" id="ARBA00022737"/>
    </source>
</evidence>
<dbReference type="Gene3D" id="3.30.160.60">
    <property type="entry name" value="Classic Zinc Finger"/>
    <property type="match status" value="2"/>
</dbReference>
<dbReference type="GeneID" id="118466056"/>
<feature type="compositionally biased region" description="Polar residues" evidence="5">
    <location>
        <begin position="492"/>
        <end position="514"/>
    </location>
</feature>
<feature type="domain" description="C2H2-type" evidence="6">
    <location>
        <begin position="191"/>
        <end position="220"/>
    </location>
</feature>
<dbReference type="PANTHER" id="PTHR19818:SF166">
    <property type="entry name" value="C2H2-TYPE DOMAIN-CONTAINING PROTEIN"/>
    <property type="match status" value="1"/>
</dbReference>
<dbReference type="VEuPathDB" id="VectorBase:AALB010202"/>
<feature type="compositionally biased region" description="Polar residues" evidence="5">
    <location>
        <begin position="308"/>
        <end position="320"/>
    </location>
</feature>
<evidence type="ECO:0000256" key="5">
    <source>
        <dbReference type="SAM" id="MobiDB-lite"/>
    </source>
</evidence>
<sequence length="678" mass="73077">MATTATEPIMATLNTPKRLKTMVPQCHNYLSTPPPPSSSSLSAMGIGSPPLDSLSFGNLDAVASATPKAPHHHQQQQQQPQQLWNNSSSWLSEATSPSSSCGSPDGLLNRSFNGGHNGATGTPKTWSSSGGGSAEKSENKRGRPRSEALTTLMVEGSISPSAIKCRYCNRVFPREKSLQAHLRTHTGERPYHCDYPGCTRAFTQSGQLKTHQRLHTGERPFICAAARCQMRFTHANRHCPDHPYETLKRCDDFVIQTVPEQNGEVLKWLEKYRAEREDRTPTRKTPKRNSNRGGGGGNAMTGSAGSNRGTNNENENQRPSAMQRPMDNDENRHHHGGPVGYCPDGAGGGMGVDQSPITPNNTYKSSRKGLMCELDMNAGRGLVASPVTTKTKTSTRPKLIQWQEPTLMPSGHEEDEEEGSGDDDGSCAPAQSTFNPKKKWLREAWQDDLAKPLEPSVISQKVFASTTSTMALKQQLHQESSSKHSPVKRASFGQQPGTGQGRQHLQPLSRSSATGGLPVPVLTTVAPVPTVPPLPVPVIDPNQMRPTVLMVASKDCARPLCDQPAALLTNGQRSVATGAPKPEENNRKLQGALALMQLATEDAQVGAVTVGERCNSTFAGEEELLNGSETLGYGYPDGVSGNVAVATVVELPDKEPAFHSSPRCNVSDTNGGHDVYER</sequence>
<feature type="region of interest" description="Disordered" evidence="5">
    <location>
        <begin position="275"/>
        <end position="364"/>
    </location>
</feature>
<evidence type="ECO:0000256" key="4">
    <source>
        <dbReference type="ARBA" id="ARBA00022833"/>
    </source>
</evidence>